<dbReference type="AlphaFoldDB" id="A0A8R7VHR3"/>
<organism evidence="2 3">
    <name type="scientific">Triticum urartu</name>
    <name type="common">Red wild einkorn</name>
    <name type="synonym">Crithodium urartu</name>
    <dbReference type="NCBI Taxonomy" id="4572"/>
    <lineage>
        <taxon>Eukaryota</taxon>
        <taxon>Viridiplantae</taxon>
        <taxon>Streptophyta</taxon>
        <taxon>Embryophyta</taxon>
        <taxon>Tracheophyta</taxon>
        <taxon>Spermatophyta</taxon>
        <taxon>Magnoliopsida</taxon>
        <taxon>Liliopsida</taxon>
        <taxon>Poales</taxon>
        <taxon>Poaceae</taxon>
        <taxon>BOP clade</taxon>
        <taxon>Pooideae</taxon>
        <taxon>Triticodae</taxon>
        <taxon>Triticeae</taxon>
        <taxon>Triticinae</taxon>
        <taxon>Triticum</taxon>
    </lineage>
</organism>
<keyword evidence="1" id="KW-1133">Transmembrane helix</keyword>
<feature type="transmembrane region" description="Helical" evidence="1">
    <location>
        <begin position="79"/>
        <end position="102"/>
    </location>
</feature>
<keyword evidence="1" id="KW-0472">Membrane</keyword>
<proteinExistence type="predicted"/>
<keyword evidence="3" id="KW-1185">Reference proteome</keyword>
<dbReference type="Gramene" id="TuG1812S0001210500.01.T01">
    <property type="protein sequence ID" value="TuG1812S0001210500.01.T01"/>
    <property type="gene ID" value="TuG1812S0001210500.01"/>
</dbReference>
<dbReference type="EnsemblPlants" id="TuG1812S0001210500.01.T01">
    <property type="protein sequence ID" value="TuG1812S0001210500.01.T01"/>
    <property type="gene ID" value="TuG1812S0001210500.01"/>
</dbReference>
<sequence length="112" mass="11480">MVALLLCEVLCCELRTGASLGGRALPLGALGVAESGAVPLGAEADGALALGTPFLCLQVVLLCPLCLHKLHLITVPTLLTLLVFGFSSSSLVLHFFFLPGILMCPGAFGFGL</sequence>
<reference evidence="2" key="2">
    <citation type="submission" date="2022-06" db="UniProtKB">
        <authorList>
            <consortium name="EnsemblPlants"/>
        </authorList>
    </citation>
    <scope>IDENTIFICATION</scope>
</reference>
<evidence type="ECO:0000313" key="3">
    <source>
        <dbReference type="Proteomes" id="UP000015106"/>
    </source>
</evidence>
<reference evidence="3" key="1">
    <citation type="journal article" date="2013" name="Nature">
        <title>Draft genome of the wheat A-genome progenitor Triticum urartu.</title>
        <authorList>
            <person name="Ling H.Q."/>
            <person name="Zhao S."/>
            <person name="Liu D."/>
            <person name="Wang J."/>
            <person name="Sun H."/>
            <person name="Zhang C."/>
            <person name="Fan H."/>
            <person name="Li D."/>
            <person name="Dong L."/>
            <person name="Tao Y."/>
            <person name="Gao C."/>
            <person name="Wu H."/>
            <person name="Li Y."/>
            <person name="Cui Y."/>
            <person name="Guo X."/>
            <person name="Zheng S."/>
            <person name="Wang B."/>
            <person name="Yu K."/>
            <person name="Liang Q."/>
            <person name="Yang W."/>
            <person name="Lou X."/>
            <person name="Chen J."/>
            <person name="Feng M."/>
            <person name="Jian J."/>
            <person name="Zhang X."/>
            <person name="Luo G."/>
            <person name="Jiang Y."/>
            <person name="Liu J."/>
            <person name="Wang Z."/>
            <person name="Sha Y."/>
            <person name="Zhang B."/>
            <person name="Wu H."/>
            <person name="Tang D."/>
            <person name="Shen Q."/>
            <person name="Xue P."/>
            <person name="Zou S."/>
            <person name="Wang X."/>
            <person name="Liu X."/>
            <person name="Wang F."/>
            <person name="Yang Y."/>
            <person name="An X."/>
            <person name="Dong Z."/>
            <person name="Zhang K."/>
            <person name="Zhang X."/>
            <person name="Luo M.C."/>
            <person name="Dvorak J."/>
            <person name="Tong Y."/>
            <person name="Wang J."/>
            <person name="Yang H."/>
            <person name="Li Z."/>
            <person name="Wang D."/>
            <person name="Zhang A."/>
            <person name="Wang J."/>
        </authorList>
    </citation>
    <scope>NUCLEOTIDE SEQUENCE</scope>
    <source>
        <strain evidence="3">cv. G1812</strain>
    </source>
</reference>
<name>A0A8R7VHR3_TRIUA</name>
<evidence type="ECO:0000313" key="2">
    <source>
        <dbReference type="EnsemblPlants" id="TuG1812S0001210500.01.T01"/>
    </source>
</evidence>
<accession>A0A8R7VHR3</accession>
<dbReference type="Proteomes" id="UP000015106">
    <property type="component" value="Unassembled WGS sequence"/>
</dbReference>
<evidence type="ECO:0000256" key="1">
    <source>
        <dbReference type="SAM" id="Phobius"/>
    </source>
</evidence>
<protein>
    <submittedName>
        <fullName evidence="2">Uncharacterized protein</fullName>
    </submittedName>
</protein>
<feature type="transmembrane region" description="Helical" evidence="1">
    <location>
        <begin position="48"/>
        <end position="67"/>
    </location>
</feature>
<keyword evidence="1" id="KW-0812">Transmembrane</keyword>